<comment type="subcellular location">
    <subcellularLocation>
        <location evidence="3">Cytoplasm</location>
    </subcellularLocation>
</comment>
<proteinExistence type="inferred from homology"/>
<evidence type="ECO:0000313" key="7">
    <source>
        <dbReference type="EMBL" id="TMQ56420.1"/>
    </source>
</evidence>
<evidence type="ECO:0000256" key="3">
    <source>
        <dbReference type="HAMAP-Rule" id="MF_01151"/>
    </source>
</evidence>
<keyword evidence="2 3" id="KW-0143">Chaperone</keyword>
<sequence>MSVVSDSRGRKKDAAQPGEPAGHPSATDEGTAPSRVASGAEAEPTQDVASGAGEATAPPQAAPAAPPEPAAAAKPTPAPAAPTAAELQDRWLRAEADLRNLRRRAALEREEARRSAEDGVLLELISMLDDLDRALESARESGAPDSWTAGVRLTADRVRERLSRYGVATLDPKGAPFDPRFHEALLEIDAPEGVSPGAVVQVAHLGYARGERALRPARVVVARAPAAGGA</sequence>
<dbReference type="PRINTS" id="PR00773">
    <property type="entry name" value="GRPEPROTEIN"/>
</dbReference>
<keyword evidence="3" id="KW-0963">Cytoplasm</keyword>
<dbReference type="PANTHER" id="PTHR21237:SF23">
    <property type="entry name" value="GRPE PROTEIN HOMOLOG, MITOCHONDRIAL"/>
    <property type="match status" value="1"/>
</dbReference>
<comment type="function">
    <text evidence="3 4">Participates actively in the response to hyperosmotic and heat shock by preventing the aggregation of stress-denatured proteins, in association with DnaK and GrpE. It is the nucleotide exchange factor for DnaK and may function as a thermosensor. Unfolded proteins bind initially to DnaJ; upon interaction with the DnaJ-bound protein, DnaK hydrolyzes its bound ATP, resulting in the formation of a stable complex. GrpE releases ADP from DnaK; ATP binding to DnaK triggers the release of the substrate protein, thus completing the reaction cycle. Several rounds of ATP-dependent interactions between DnaJ, DnaK and GrpE are required for fully efficient folding.</text>
</comment>
<organism evidence="7 8">
    <name type="scientific">Eiseniibacteriota bacterium</name>
    <dbReference type="NCBI Taxonomy" id="2212470"/>
    <lineage>
        <taxon>Bacteria</taxon>
        <taxon>Candidatus Eiseniibacteriota</taxon>
    </lineage>
</organism>
<comment type="subunit">
    <text evidence="3">Homodimer.</text>
</comment>
<name>A0A538SYF3_UNCEI</name>
<dbReference type="GO" id="GO:0006457">
    <property type="term" value="P:protein folding"/>
    <property type="evidence" value="ECO:0007669"/>
    <property type="project" value="InterPro"/>
</dbReference>
<feature type="region of interest" description="Disordered" evidence="6">
    <location>
        <begin position="1"/>
        <end position="88"/>
    </location>
</feature>
<reference evidence="7 8" key="1">
    <citation type="journal article" date="2019" name="Nat. Microbiol.">
        <title>Mediterranean grassland soil C-N compound turnover is dependent on rainfall and depth, and is mediated by genomically divergent microorganisms.</title>
        <authorList>
            <person name="Diamond S."/>
            <person name="Andeer P.F."/>
            <person name="Li Z."/>
            <person name="Crits-Christoph A."/>
            <person name="Burstein D."/>
            <person name="Anantharaman K."/>
            <person name="Lane K.R."/>
            <person name="Thomas B.C."/>
            <person name="Pan C."/>
            <person name="Northen T.R."/>
            <person name="Banfield J.F."/>
        </authorList>
    </citation>
    <scope>NUCLEOTIDE SEQUENCE [LARGE SCALE GENOMIC DNA]</scope>
    <source>
        <strain evidence="7">WS_2</strain>
    </source>
</reference>
<dbReference type="Gene3D" id="3.90.20.20">
    <property type="match status" value="1"/>
</dbReference>
<dbReference type="HAMAP" id="MF_01151">
    <property type="entry name" value="GrpE"/>
    <property type="match status" value="1"/>
</dbReference>
<comment type="similarity">
    <text evidence="1 3 5">Belongs to the GrpE family.</text>
</comment>
<dbReference type="PROSITE" id="PS01071">
    <property type="entry name" value="GRPE"/>
    <property type="match status" value="1"/>
</dbReference>
<evidence type="ECO:0000256" key="6">
    <source>
        <dbReference type="SAM" id="MobiDB-lite"/>
    </source>
</evidence>
<comment type="caution">
    <text evidence="7">The sequence shown here is derived from an EMBL/GenBank/DDBJ whole genome shotgun (WGS) entry which is preliminary data.</text>
</comment>
<dbReference type="InterPro" id="IPR013805">
    <property type="entry name" value="GrpE_CC"/>
</dbReference>
<evidence type="ECO:0000256" key="5">
    <source>
        <dbReference type="RuleBase" id="RU004478"/>
    </source>
</evidence>
<protein>
    <recommendedName>
        <fullName evidence="3 4">Protein GrpE</fullName>
    </recommendedName>
    <alternativeName>
        <fullName evidence="3">HSP-70 cofactor</fullName>
    </alternativeName>
</protein>
<dbReference type="GO" id="GO:0051087">
    <property type="term" value="F:protein-folding chaperone binding"/>
    <property type="evidence" value="ECO:0007669"/>
    <property type="project" value="InterPro"/>
</dbReference>
<dbReference type="EMBL" id="VBOS01000175">
    <property type="protein sequence ID" value="TMQ56420.1"/>
    <property type="molecule type" value="Genomic_DNA"/>
</dbReference>
<gene>
    <name evidence="3" type="primary">grpE</name>
    <name evidence="7" type="ORF">E6K72_05305</name>
</gene>
<dbReference type="InterPro" id="IPR000740">
    <property type="entry name" value="GrpE"/>
</dbReference>
<dbReference type="GO" id="GO:0000774">
    <property type="term" value="F:adenyl-nucleotide exchange factor activity"/>
    <property type="evidence" value="ECO:0007669"/>
    <property type="project" value="InterPro"/>
</dbReference>
<evidence type="ECO:0000256" key="4">
    <source>
        <dbReference type="RuleBase" id="RU000639"/>
    </source>
</evidence>
<dbReference type="Pfam" id="PF01025">
    <property type="entry name" value="GrpE"/>
    <property type="match status" value="1"/>
</dbReference>
<dbReference type="GO" id="GO:0042803">
    <property type="term" value="F:protein homodimerization activity"/>
    <property type="evidence" value="ECO:0007669"/>
    <property type="project" value="InterPro"/>
</dbReference>
<dbReference type="SUPFAM" id="SSF51064">
    <property type="entry name" value="Head domain of nucleotide exchange factor GrpE"/>
    <property type="match status" value="1"/>
</dbReference>
<dbReference type="PANTHER" id="PTHR21237">
    <property type="entry name" value="GRPE PROTEIN"/>
    <property type="match status" value="1"/>
</dbReference>
<evidence type="ECO:0000256" key="1">
    <source>
        <dbReference type="ARBA" id="ARBA00009054"/>
    </source>
</evidence>
<dbReference type="InterPro" id="IPR009012">
    <property type="entry name" value="GrpE_head"/>
</dbReference>
<keyword evidence="3 4" id="KW-0346">Stress response</keyword>
<evidence type="ECO:0000313" key="8">
    <source>
        <dbReference type="Proteomes" id="UP000317716"/>
    </source>
</evidence>
<evidence type="ECO:0000256" key="2">
    <source>
        <dbReference type="ARBA" id="ARBA00023186"/>
    </source>
</evidence>
<dbReference type="AlphaFoldDB" id="A0A538SYF3"/>
<accession>A0A538SYF3</accession>
<dbReference type="SUPFAM" id="SSF58014">
    <property type="entry name" value="Coiled-coil domain of nucleotide exchange factor GrpE"/>
    <property type="match status" value="1"/>
</dbReference>
<feature type="compositionally biased region" description="Low complexity" evidence="6">
    <location>
        <begin position="70"/>
        <end position="86"/>
    </location>
</feature>
<dbReference type="Proteomes" id="UP000317716">
    <property type="component" value="Unassembled WGS sequence"/>
</dbReference>
<feature type="compositionally biased region" description="Pro residues" evidence="6">
    <location>
        <begin position="60"/>
        <end position="69"/>
    </location>
</feature>
<dbReference type="GO" id="GO:0005829">
    <property type="term" value="C:cytosol"/>
    <property type="evidence" value="ECO:0007669"/>
    <property type="project" value="TreeGrafter"/>
</dbReference>
<dbReference type="CDD" id="cd00446">
    <property type="entry name" value="GrpE"/>
    <property type="match status" value="1"/>
</dbReference>
<dbReference type="GO" id="GO:0051082">
    <property type="term" value="F:unfolded protein binding"/>
    <property type="evidence" value="ECO:0007669"/>
    <property type="project" value="TreeGrafter"/>
</dbReference>
<dbReference type="Gene3D" id="2.30.22.10">
    <property type="entry name" value="Head domain of nucleotide exchange factor GrpE"/>
    <property type="match status" value="1"/>
</dbReference>